<sequence length="128" mass="14339">MTEEGIKIAIFQSPPVVYEDSPGNDRSRFMCIGNFWSLYLAKQLPASAKIRVNLIETPLKKNMDALALSLALSADSCHSLAPDKTSLYLESIRQYLKAHFPQIAMDLSPLFKGKKSFSEAFGINRRDL</sequence>
<reference evidence="1 2" key="1">
    <citation type="submission" date="2018-07" db="EMBL/GenBank/DDBJ databases">
        <title>Halomonas rutogse sp. nov., isolated from Lake TangqianCo on Tibetan Plateau.</title>
        <authorList>
            <person name="Lu H."/>
            <person name="Xing P."/>
            <person name="Wu Q."/>
        </authorList>
    </citation>
    <scope>NUCLEOTIDE SEQUENCE [LARGE SCALE GENOMIC DNA]</scope>
    <source>
        <strain evidence="1 2">TQ8S</strain>
    </source>
</reference>
<comment type="caution">
    <text evidence="1">The sequence shown here is derived from an EMBL/GenBank/DDBJ whole genome shotgun (WGS) entry which is preliminary data.</text>
</comment>
<dbReference type="Proteomes" id="UP000253204">
    <property type="component" value="Unassembled WGS sequence"/>
</dbReference>
<gene>
    <name evidence="1" type="ORF">DU506_01875</name>
</gene>
<keyword evidence="2" id="KW-1185">Reference proteome</keyword>
<dbReference type="EMBL" id="QPIJ01000002">
    <property type="protein sequence ID" value="RCV93395.1"/>
    <property type="molecule type" value="Genomic_DNA"/>
</dbReference>
<evidence type="ECO:0000313" key="2">
    <source>
        <dbReference type="Proteomes" id="UP000253204"/>
    </source>
</evidence>
<name>A0A368U8W1_9GAMM</name>
<organism evidence="1 2">
    <name type="scientific">Vreelandella rituensis</name>
    <dbReference type="NCBI Taxonomy" id="2282306"/>
    <lineage>
        <taxon>Bacteria</taxon>
        <taxon>Pseudomonadati</taxon>
        <taxon>Pseudomonadota</taxon>
        <taxon>Gammaproteobacteria</taxon>
        <taxon>Oceanospirillales</taxon>
        <taxon>Halomonadaceae</taxon>
        <taxon>Vreelandella</taxon>
    </lineage>
</organism>
<dbReference type="AlphaFoldDB" id="A0A368U8W1"/>
<evidence type="ECO:0000313" key="1">
    <source>
        <dbReference type="EMBL" id="RCV93395.1"/>
    </source>
</evidence>
<proteinExistence type="predicted"/>
<protein>
    <submittedName>
        <fullName evidence="1">Uncharacterized protein</fullName>
    </submittedName>
</protein>
<accession>A0A368U8W1</accession>